<feature type="non-terminal residue" evidence="1">
    <location>
        <position position="145"/>
    </location>
</feature>
<reference evidence="1 2" key="1">
    <citation type="submission" date="2019-03" db="EMBL/GenBank/DDBJ databases">
        <title>Single cell metagenomics reveals metabolic interactions within the superorganism composed of flagellate Streblomastix strix and complex community of Bacteroidetes bacteria on its surface.</title>
        <authorList>
            <person name="Treitli S.C."/>
            <person name="Kolisko M."/>
            <person name="Husnik F."/>
            <person name="Keeling P."/>
            <person name="Hampl V."/>
        </authorList>
    </citation>
    <scope>NUCLEOTIDE SEQUENCE [LARGE SCALE GENOMIC DNA]</scope>
    <source>
        <strain evidence="1">ST1C</strain>
    </source>
</reference>
<dbReference type="Gene3D" id="3.30.40.220">
    <property type="match status" value="1"/>
</dbReference>
<dbReference type="EMBL" id="SNRW01004723">
    <property type="protein sequence ID" value="KAA6386616.1"/>
    <property type="molecule type" value="Genomic_DNA"/>
</dbReference>
<organism evidence="1 2">
    <name type="scientific">Streblomastix strix</name>
    <dbReference type="NCBI Taxonomy" id="222440"/>
    <lineage>
        <taxon>Eukaryota</taxon>
        <taxon>Metamonada</taxon>
        <taxon>Preaxostyla</taxon>
        <taxon>Oxymonadida</taxon>
        <taxon>Streblomastigidae</taxon>
        <taxon>Streblomastix</taxon>
    </lineage>
</organism>
<accession>A0A5J4VWR5</accession>
<name>A0A5J4VWR5_9EUKA</name>
<proteinExistence type="predicted"/>
<gene>
    <name evidence="1" type="ORF">EZS28_017855</name>
</gene>
<evidence type="ECO:0000313" key="1">
    <source>
        <dbReference type="EMBL" id="KAA6386616.1"/>
    </source>
</evidence>
<protein>
    <recommendedName>
        <fullName evidence="3">HNH endonuclease</fullName>
    </recommendedName>
</protein>
<evidence type="ECO:0000313" key="2">
    <source>
        <dbReference type="Proteomes" id="UP000324800"/>
    </source>
</evidence>
<dbReference type="OrthoDB" id="108321at2759"/>
<dbReference type="Proteomes" id="UP000324800">
    <property type="component" value="Unassembled WGS sequence"/>
</dbReference>
<sequence>MASSANVTKFKICCDDLNLNSRYTTKDDPALKQFTLFVITQEHWNKKVSNYNTQDTNAGRNIQDNVNQADFEYFRDIIKGGQCWFCEVRFTNKNPPTLDRVDNSLGHSKNNVQLACQWCNVKRGNRDPFVTKGLIQLKRYYLAKG</sequence>
<dbReference type="AlphaFoldDB" id="A0A5J4VWR5"/>
<comment type="caution">
    <text evidence="1">The sequence shown here is derived from an EMBL/GenBank/DDBJ whole genome shotgun (WGS) entry which is preliminary data.</text>
</comment>
<evidence type="ECO:0008006" key="3">
    <source>
        <dbReference type="Google" id="ProtNLM"/>
    </source>
</evidence>